<feature type="domain" description="HTH araC/xylS-type" evidence="4">
    <location>
        <begin position="194"/>
        <end position="292"/>
    </location>
</feature>
<keyword evidence="2" id="KW-0238">DNA-binding</keyword>
<gene>
    <name evidence="5" type="ORF">P2L57_17245</name>
</gene>
<dbReference type="SUPFAM" id="SSF46689">
    <property type="entry name" value="Homeodomain-like"/>
    <property type="match status" value="2"/>
</dbReference>
<dbReference type="InterPro" id="IPR009057">
    <property type="entry name" value="Homeodomain-like_sf"/>
</dbReference>
<evidence type="ECO:0000313" key="6">
    <source>
        <dbReference type="Proteomes" id="UP001220022"/>
    </source>
</evidence>
<dbReference type="Pfam" id="PF12833">
    <property type="entry name" value="HTH_18"/>
    <property type="match status" value="1"/>
</dbReference>
<keyword evidence="6" id="KW-1185">Reference proteome</keyword>
<dbReference type="PANTHER" id="PTHR46796:SF6">
    <property type="entry name" value="ARAC SUBFAMILY"/>
    <property type="match status" value="1"/>
</dbReference>
<keyword evidence="1" id="KW-0805">Transcription regulation</keyword>
<dbReference type="InterPro" id="IPR050204">
    <property type="entry name" value="AraC_XylS_family_regulators"/>
</dbReference>
<protein>
    <submittedName>
        <fullName evidence="5">AraC family transcriptional regulator</fullName>
    </submittedName>
</protein>
<dbReference type="Proteomes" id="UP001220022">
    <property type="component" value="Unassembled WGS sequence"/>
</dbReference>
<comment type="caution">
    <text evidence="5">The sequence shown here is derived from an EMBL/GenBank/DDBJ whole genome shotgun (WGS) entry which is preliminary data.</text>
</comment>
<dbReference type="InterPro" id="IPR018060">
    <property type="entry name" value="HTH_AraC"/>
</dbReference>
<accession>A0ABT5Z0P0</accession>
<dbReference type="RefSeq" id="WP_275815362.1">
    <property type="nucleotide sequence ID" value="NZ_BAAANM010000001.1"/>
</dbReference>
<keyword evidence="3" id="KW-0804">Transcription</keyword>
<evidence type="ECO:0000256" key="1">
    <source>
        <dbReference type="ARBA" id="ARBA00023015"/>
    </source>
</evidence>
<evidence type="ECO:0000259" key="4">
    <source>
        <dbReference type="PROSITE" id="PS01124"/>
    </source>
</evidence>
<dbReference type="PROSITE" id="PS01124">
    <property type="entry name" value="HTH_ARAC_FAMILY_2"/>
    <property type="match status" value="1"/>
</dbReference>
<evidence type="ECO:0000313" key="5">
    <source>
        <dbReference type="EMBL" id="MDF2257406.1"/>
    </source>
</evidence>
<reference evidence="5 6" key="1">
    <citation type="submission" date="2023-03" db="EMBL/GenBank/DDBJ databases">
        <title>Draft genome sequence of type strain Streptomyces ferralitis JCM 14344.</title>
        <authorList>
            <person name="Klaysubun C."/>
            <person name="Duangmal K."/>
        </authorList>
    </citation>
    <scope>NUCLEOTIDE SEQUENCE [LARGE SCALE GENOMIC DNA]</scope>
    <source>
        <strain evidence="5 6">JCM 14344</strain>
    </source>
</reference>
<dbReference type="EMBL" id="JARHTQ010000010">
    <property type="protein sequence ID" value="MDF2257406.1"/>
    <property type="molecule type" value="Genomic_DNA"/>
</dbReference>
<evidence type="ECO:0000256" key="3">
    <source>
        <dbReference type="ARBA" id="ARBA00023163"/>
    </source>
</evidence>
<dbReference type="PANTHER" id="PTHR46796">
    <property type="entry name" value="HTH-TYPE TRANSCRIPTIONAL ACTIVATOR RHAS-RELATED"/>
    <property type="match status" value="1"/>
</dbReference>
<dbReference type="SMART" id="SM00342">
    <property type="entry name" value="HTH_ARAC"/>
    <property type="match status" value="1"/>
</dbReference>
<evidence type="ECO:0000256" key="2">
    <source>
        <dbReference type="ARBA" id="ARBA00023125"/>
    </source>
</evidence>
<proteinExistence type="predicted"/>
<name>A0ABT5Z0P0_9ACTN</name>
<sequence>MFDSSDFDLAPYAGFDMATFVRRTYCSWQDAGWRSLLVQHFTHAREAEHLPLPGVSDLHLVLCTSGDAVMRIHAGGRSTRRRWVPGRLELMVPGHSTVRSYRATSAMHSIQVHIPRVTVERAAAELGCSEPDFEALSAGLGAGNAVVEHVMRALPAAEGANDVYAESAAAFLATHLLTQGRDHRVPGPERTAVRKGIAVMRDRLAHPLTLADIAAEVHLSVYHFIRVFREATGETPHRFLTRLRIEQARRLLDGTDLTIGQIAERCGFSSAGSLSSAFLVHVGVRPSVYRKISSTGEQSRACPEPTAPS</sequence>
<organism evidence="5 6">
    <name type="scientific">Streptantibioticus ferralitis</name>
    <dbReference type="NCBI Taxonomy" id="236510"/>
    <lineage>
        <taxon>Bacteria</taxon>
        <taxon>Bacillati</taxon>
        <taxon>Actinomycetota</taxon>
        <taxon>Actinomycetes</taxon>
        <taxon>Kitasatosporales</taxon>
        <taxon>Streptomycetaceae</taxon>
        <taxon>Streptantibioticus</taxon>
    </lineage>
</organism>
<dbReference type="Gene3D" id="1.10.10.60">
    <property type="entry name" value="Homeodomain-like"/>
    <property type="match status" value="2"/>
</dbReference>